<organism evidence="1 2">
    <name type="scientific">Pseudoalteromonas denitrificans DSM 6059</name>
    <dbReference type="NCBI Taxonomy" id="1123010"/>
    <lineage>
        <taxon>Bacteria</taxon>
        <taxon>Pseudomonadati</taxon>
        <taxon>Pseudomonadota</taxon>
        <taxon>Gammaproteobacteria</taxon>
        <taxon>Alteromonadales</taxon>
        <taxon>Pseudoalteromonadaceae</taxon>
        <taxon>Pseudoalteromonas</taxon>
    </lineage>
</organism>
<dbReference type="OrthoDB" id="5588054at2"/>
<keyword evidence="2" id="KW-1185">Reference proteome</keyword>
<evidence type="ECO:0000313" key="1">
    <source>
        <dbReference type="EMBL" id="SFD57646.1"/>
    </source>
</evidence>
<protein>
    <recommendedName>
        <fullName evidence="3">Anti-sigma factor</fullName>
    </recommendedName>
</protein>
<evidence type="ECO:0008006" key="3">
    <source>
        <dbReference type="Google" id="ProtNLM"/>
    </source>
</evidence>
<evidence type="ECO:0000313" key="2">
    <source>
        <dbReference type="Proteomes" id="UP000198862"/>
    </source>
</evidence>
<dbReference type="AlphaFoldDB" id="A0A1I1TGB6"/>
<proteinExistence type="predicted"/>
<accession>A0A1I1TGB6</accession>
<reference evidence="1 2" key="1">
    <citation type="submission" date="2016-10" db="EMBL/GenBank/DDBJ databases">
        <authorList>
            <person name="de Groot N.N."/>
        </authorList>
    </citation>
    <scope>NUCLEOTIDE SEQUENCE [LARGE SCALE GENOMIC DNA]</scope>
    <source>
        <strain evidence="1 2">DSM 6059</strain>
    </source>
</reference>
<dbReference type="Proteomes" id="UP000198862">
    <property type="component" value="Unassembled WGS sequence"/>
</dbReference>
<dbReference type="EMBL" id="FOLO01000069">
    <property type="protein sequence ID" value="SFD57646.1"/>
    <property type="molecule type" value="Genomic_DNA"/>
</dbReference>
<gene>
    <name evidence="1" type="ORF">SAMN02745724_04886</name>
</gene>
<dbReference type="RefSeq" id="WP_091990981.1">
    <property type="nucleotide sequence ID" value="NZ_FOLO01000069.1"/>
</dbReference>
<sequence>MLPEQDHLLISAFLDGELSLEESACFKQRLLKEPALNQQYQVLKSLDQNLKSAFSEIESDPIPEALSNLLENEKPKTEVWQFMAMAASLVVVSLISFLGYQFSLQEHISVALNQALETRPSMEVAQLNEESQFIALQSFRHTNGNICREYVIKAQSMQEHSVACKIQKSWQVQVKKQTKILDLEHYITATGSQGKIIEPYLKKVAKGQALNVDEELKLISRNWH</sequence>
<name>A0A1I1TGB6_9GAMM</name>
<dbReference type="STRING" id="1123010.SAMN02745724_04886"/>